<dbReference type="InterPro" id="IPR004390">
    <property type="entry name" value="SR_rcpt_FtsY"/>
</dbReference>
<gene>
    <name evidence="13" type="ORF">AXA84_0282</name>
    <name evidence="12" type="ORF">AXA84_0296</name>
    <name evidence="14" type="ORF">DH96_01340</name>
</gene>
<dbReference type="OrthoDB" id="9804720at2"/>
<sequence length="319" mass="37173">MFNLFKKIFKKFKKKDKLKYLGDYSLEYDFSQWKEKVLKNPFIDLTLLNDLEVFFIKFDISIETSAYLISEIKNQIQHQQIKNSISLLPLIKKTILSFYQKVDMNNEVKQTEFNEKKTKLYLFIGVNGSGKTTTIGKFAFLLKKEEKNILLVAGDTFRDGAIEQLQIWGKKTKSEVFLNHNVKTSKLFFDSLKYAETKKFDFILCDTSGRLQNNINLMNELGKIKKILDNNVFIKFNYKTFLVIDSMTGQNALNQVEIFNKTMPIDGVVLTKFDNISKAGIVLNIKYLYGLETKYIGIGEKINDLVDFNIEDYVDYLLK</sequence>
<dbReference type="Pfam" id="PF00448">
    <property type="entry name" value="SRP54"/>
    <property type="match status" value="1"/>
</dbReference>
<comment type="caution">
    <text evidence="13">The sequence shown here is derived from an EMBL/GenBank/DDBJ whole genome shotgun (WGS) entry which is preliminary data.</text>
</comment>
<evidence type="ECO:0000259" key="11">
    <source>
        <dbReference type="SMART" id="SM00962"/>
    </source>
</evidence>
<evidence type="ECO:0000256" key="3">
    <source>
        <dbReference type="ARBA" id="ARBA00022475"/>
    </source>
</evidence>
<name>A0A139JQT1_9MOLU</name>
<dbReference type="Proteomes" id="UP000249343">
    <property type="component" value="Unassembled WGS sequence"/>
</dbReference>
<reference evidence="13 15" key="2">
    <citation type="submission" date="2016-02" db="EMBL/GenBank/DDBJ databases">
        <title>A draft genome sequence of Candidatus Phytoplasma oryzae strain Mbita1, the causative agent of Napier Grass stunt disease in Kenya.</title>
        <authorList>
            <person name="Fischer A."/>
            <person name="Santa-Cruz I."/>
            <person name="Wambua L."/>
            <person name="Olds C."/>
            <person name="Midega C."/>
            <person name="Dickinson M."/>
            <person name="Kawicha P."/>
            <person name="Khan Z."/>
            <person name="Masiga D."/>
            <person name="Jores J."/>
            <person name="Bernd S."/>
        </authorList>
    </citation>
    <scope>NUCLEOTIDE SEQUENCE [LARGE SCALE GENOMIC DNA]</scope>
    <source>
        <strain evidence="13">Mbita1</strain>
    </source>
</reference>
<evidence type="ECO:0000256" key="5">
    <source>
        <dbReference type="ARBA" id="ARBA00022741"/>
    </source>
</evidence>
<keyword evidence="6" id="KW-0378">Hydrolase</keyword>
<evidence type="ECO:0000256" key="6">
    <source>
        <dbReference type="ARBA" id="ARBA00022801"/>
    </source>
</evidence>
<dbReference type="RefSeq" id="WP_066540418.1">
    <property type="nucleotide sequence ID" value="NZ_JHUK01000003.1"/>
</dbReference>
<feature type="domain" description="AAA+ ATPase" evidence="10">
    <location>
        <begin position="117"/>
        <end position="264"/>
    </location>
</feature>
<evidence type="ECO:0000313" key="14">
    <source>
        <dbReference type="EMBL" id="RAM57731.1"/>
    </source>
</evidence>
<accession>A0A139JQT1</accession>
<evidence type="ECO:0000259" key="10">
    <source>
        <dbReference type="SMART" id="SM00382"/>
    </source>
</evidence>
<dbReference type="GO" id="GO:0005886">
    <property type="term" value="C:plasma membrane"/>
    <property type="evidence" value="ECO:0007669"/>
    <property type="project" value="UniProtKB-SubCell"/>
</dbReference>
<evidence type="ECO:0000313" key="12">
    <source>
        <dbReference type="EMBL" id="KXT29194.1"/>
    </source>
</evidence>
<keyword evidence="9" id="KW-0675">Receptor</keyword>
<dbReference type="Proteomes" id="UP000070069">
    <property type="component" value="Unassembled WGS sequence"/>
</dbReference>
<dbReference type="SMART" id="SM00382">
    <property type="entry name" value="AAA"/>
    <property type="match status" value="1"/>
</dbReference>
<evidence type="ECO:0000256" key="9">
    <source>
        <dbReference type="ARBA" id="ARBA00023170"/>
    </source>
</evidence>
<keyword evidence="5" id="KW-0547">Nucleotide-binding</keyword>
<evidence type="ECO:0000256" key="7">
    <source>
        <dbReference type="ARBA" id="ARBA00023134"/>
    </source>
</evidence>
<evidence type="ECO:0000256" key="2">
    <source>
        <dbReference type="ARBA" id="ARBA00008531"/>
    </source>
</evidence>
<keyword evidence="7" id="KW-0342">GTP-binding</keyword>
<feature type="domain" description="SRP54-type proteins GTP-binding" evidence="11">
    <location>
        <begin position="118"/>
        <end position="319"/>
    </location>
</feature>
<dbReference type="PANTHER" id="PTHR43134">
    <property type="entry name" value="SIGNAL RECOGNITION PARTICLE RECEPTOR SUBUNIT ALPHA"/>
    <property type="match status" value="1"/>
</dbReference>
<evidence type="ECO:0000256" key="1">
    <source>
        <dbReference type="ARBA" id="ARBA00004413"/>
    </source>
</evidence>
<dbReference type="InterPro" id="IPR027417">
    <property type="entry name" value="P-loop_NTPase"/>
</dbReference>
<comment type="subcellular location">
    <subcellularLocation>
        <location evidence="1">Cell membrane</location>
        <topology evidence="1">Peripheral membrane protein</topology>
        <orientation evidence="1">Cytoplasmic side</orientation>
    </subcellularLocation>
</comment>
<dbReference type="NCBIfam" id="TIGR00064">
    <property type="entry name" value="ftsY"/>
    <property type="match status" value="1"/>
</dbReference>
<keyword evidence="16" id="KW-1185">Reference proteome</keyword>
<dbReference type="SUPFAM" id="SSF47364">
    <property type="entry name" value="Domain of the SRP/SRP receptor G-proteins"/>
    <property type="match status" value="1"/>
</dbReference>
<dbReference type="SMART" id="SM00962">
    <property type="entry name" value="SRP54"/>
    <property type="match status" value="1"/>
</dbReference>
<evidence type="ECO:0000313" key="16">
    <source>
        <dbReference type="Proteomes" id="UP000249343"/>
    </source>
</evidence>
<dbReference type="GO" id="GO:0003924">
    <property type="term" value="F:GTPase activity"/>
    <property type="evidence" value="ECO:0007669"/>
    <property type="project" value="TreeGrafter"/>
</dbReference>
<proteinExistence type="inferred from homology"/>
<dbReference type="GO" id="GO:0005525">
    <property type="term" value="F:GTP binding"/>
    <property type="evidence" value="ECO:0007669"/>
    <property type="project" value="UniProtKB-KW"/>
</dbReference>
<protein>
    <submittedName>
        <fullName evidence="13">Signal recognition particle-docking protein FtsY</fullName>
    </submittedName>
</protein>
<keyword evidence="4" id="KW-0963">Cytoplasm</keyword>
<dbReference type="EMBL" id="JHUK01000003">
    <property type="protein sequence ID" value="RAM57731.1"/>
    <property type="molecule type" value="Genomic_DNA"/>
</dbReference>
<dbReference type="InterPro" id="IPR036225">
    <property type="entry name" value="SRP/SRP_N"/>
</dbReference>
<dbReference type="EMBL" id="LTBM01000007">
    <property type="protein sequence ID" value="KXT29210.1"/>
    <property type="molecule type" value="Genomic_DNA"/>
</dbReference>
<dbReference type="PATRIC" id="fig|203274.3.peg.438"/>
<evidence type="ECO:0000256" key="4">
    <source>
        <dbReference type="ARBA" id="ARBA00022490"/>
    </source>
</evidence>
<dbReference type="PANTHER" id="PTHR43134:SF1">
    <property type="entry name" value="SIGNAL RECOGNITION PARTICLE RECEPTOR SUBUNIT ALPHA"/>
    <property type="match status" value="1"/>
</dbReference>
<dbReference type="AlphaFoldDB" id="A0A139JQT1"/>
<dbReference type="GO" id="GO:0006614">
    <property type="term" value="P:SRP-dependent cotranslational protein targeting to membrane"/>
    <property type="evidence" value="ECO:0007669"/>
    <property type="project" value="InterPro"/>
</dbReference>
<dbReference type="InterPro" id="IPR003593">
    <property type="entry name" value="AAA+_ATPase"/>
</dbReference>
<dbReference type="Gene3D" id="1.20.120.140">
    <property type="entry name" value="Signal recognition particle SRP54, nucleotide-binding domain"/>
    <property type="match status" value="1"/>
</dbReference>
<dbReference type="GO" id="GO:0005047">
    <property type="term" value="F:signal recognition particle binding"/>
    <property type="evidence" value="ECO:0007669"/>
    <property type="project" value="TreeGrafter"/>
</dbReference>
<organism evidence="13 15">
    <name type="scientific">Candidatus Phytoplasma oryzae</name>
    <dbReference type="NCBI Taxonomy" id="203274"/>
    <lineage>
        <taxon>Bacteria</taxon>
        <taxon>Bacillati</taxon>
        <taxon>Mycoplasmatota</taxon>
        <taxon>Mollicutes</taxon>
        <taxon>Acholeplasmatales</taxon>
        <taxon>Acholeplasmataceae</taxon>
        <taxon>Candidatus Phytoplasma</taxon>
        <taxon>16SrXI (Rice yellow dwarf group)</taxon>
    </lineage>
</organism>
<dbReference type="EMBL" id="LTBM01000008">
    <property type="protein sequence ID" value="KXT29194.1"/>
    <property type="molecule type" value="Genomic_DNA"/>
</dbReference>
<comment type="similarity">
    <text evidence="2">Belongs to the GTP-binding SRP family.</text>
</comment>
<dbReference type="SUPFAM" id="SSF52540">
    <property type="entry name" value="P-loop containing nucleoside triphosphate hydrolases"/>
    <property type="match status" value="1"/>
</dbReference>
<keyword evidence="3" id="KW-1003">Cell membrane</keyword>
<keyword evidence="8" id="KW-0472">Membrane</keyword>
<dbReference type="InterPro" id="IPR000897">
    <property type="entry name" value="SRP54_GTPase_dom"/>
</dbReference>
<dbReference type="InterPro" id="IPR042101">
    <property type="entry name" value="SRP54_N_sf"/>
</dbReference>
<evidence type="ECO:0000256" key="8">
    <source>
        <dbReference type="ARBA" id="ARBA00023136"/>
    </source>
</evidence>
<evidence type="ECO:0000313" key="13">
    <source>
        <dbReference type="EMBL" id="KXT29210.1"/>
    </source>
</evidence>
<reference evidence="14 16" key="1">
    <citation type="submission" date="2014-04" db="EMBL/GenBank/DDBJ databases">
        <title>Genome study of Napier grass stunt phytoplasma.</title>
        <authorList>
            <person name="Kawicha P."/>
            <person name="Dickinson M."/>
            <person name="Hodgetts J."/>
        </authorList>
    </citation>
    <scope>NUCLEOTIDE SEQUENCE [LARGE SCALE GENOMIC DNA]</scope>
    <source>
        <strain evidence="14 16">NGS-S10</strain>
    </source>
</reference>
<dbReference type="Gene3D" id="3.40.50.300">
    <property type="entry name" value="P-loop containing nucleotide triphosphate hydrolases"/>
    <property type="match status" value="1"/>
</dbReference>
<evidence type="ECO:0000313" key="15">
    <source>
        <dbReference type="Proteomes" id="UP000070069"/>
    </source>
</evidence>